<evidence type="ECO:0000313" key="11">
    <source>
        <dbReference type="Proteomes" id="UP000440224"/>
    </source>
</evidence>
<dbReference type="InterPro" id="IPR041121">
    <property type="entry name" value="SDH_C"/>
</dbReference>
<reference evidence="10 11" key="1">
    <citation type="submission" date="2019-10" db="EMBL/GenBank/DDBJ databases">
        <title>A soil myxobacterium in the family Polyangiaceae.</title>
        <authorList>
            <person name="Li Y."/>
            <person name="Wang J."/>
        </authorList>
    </citation>
    <scope>NUCLEOTIDE SEQUENCE [LARGE SCALE GENOMIC DNA]</scope>
    <source>
        <strain evidence="10 11">DSM 14734</strain>
    </source>
</reference>
<dbReference type="Gene3D" id="3.40.50.720">
    <property type="entry name" value="NAD(P)-binding Rossmann-like Domain"/>
    <property type="match status" value="1"/>
</dbReference>
<dbReference type="SUPFAM" id="SSF51735">
    <property type="entry name" value="NAD(P)-binding Rossmann-fold domains"/>
    <property type="match status" value="1"/>
</dbReference>
<dbReference type="GO" id="GO:0019632">
    <property type="term" value="P:shikimate metabolic process"/>
    <property type="evidence" value="ECO:0007669"/>
    <property type="project" value="TreeGrafter"/>
</dbReference>
<dbReference type="Pfam" id="PF08501">
    <property type="entry name" value="Shikimate_dh_N"/>
    <property type="match status" value="1"/>
</dbReference>
<dbReference type="GO" id="GO:0009423">
    <property type="term" value="P:chorismate biosynthetic process"/>
    <property type="evidence" value="ECO:0007669"/>
    <property type="project" value="UniProtKB-UniPathway"/>
</dbReference>
<evidence type="ECO:0000256" key="1">
    <source>
        <dbReference type="ARBA" id="ARBA00004871"/>
    </source>
</evidence>
<sequence>MHLAGYRALGLPFTYVPFRVTDLGGAITGMRALGIRGLGVSMPYKQEIMPLLDEIDPLAARIGAVNTVVQEDGRLRGYNTDCVGAVRALEELGPVKGARALVLGAGGAGRAVAHGLADAGAAVVVANRSLDKAEALAAEVGGSARGADEAKHAARYDVVVNATSVGMGEIAAESAGQRLGAPLRQAELRPQTPVPEDAMRPGLVVMDIVYKPIETALVRAASRRGARVIHGGRMLLHQAARQFELYTGERAPLDAMDAALREQIARLG</sequence>
<feature type="domain" description="Shikimate dehydrogenase substrate binding N-terminal" evidence="8">
    <location>
        <begin position="1"/>
        <end position="68"/>
    </location>
</feature>
<protein>
    <recommendedName>
        <fullName evidence="2">shikimate dehydrogenase (NADP(+))</fullName>
        <ecNumber evidence="2">1.1.1.25</ecNumber>
    </recommendedName>
</protein>
<keyword evidence="11" id="KW-1185">Reference proteome</keyword>
<dbReference type="PANTHER" id="PTHR21089">
    <property type="entry name" value="SHIKIMATE DEHYDROGENASE"/>
    <property type="match status" value="1"/>
</dbReference>
<dbReference type="OrthoDB" id="9792692at2"/>
<dbReference type="Proteomes" id="UP000440224">
    <property type="component" value="Unassembled WGS sequence"/>
</dbReference>
<evidence type="ECO:0000256" key="2">
    <source>
        <dbReference type="ARBA" id="ARBA00012962"/>
    </source>
</evidence>
<evidence type="ECO:0000256" key="5">
    <source>
        <dbReference type="ARBA" id="ARBA00023141"/>
    </source>
</evidence>
<dbReference type="CDD" id="cd01065">
    <property type="entry name" value="NAD_bind_Shikimate_DH"/>
    <property type="match status" value="1"/>
</dbReference>
<dbReference type="SUPFAM" id="SSF53223">
    <property type="entry name" value="Aminoacid dehydrogenase-like, N-terminal domain"/>
    <property type="match status" value="1"/>
</dbReference>
<dbReference type="Pfam" id="PF01488">
    <property type="entry name" value="Shikimate_DH"/>
    <property type="match status" value="1"/>
</dbReference>
<dbReference type="InterPro" id="IPR036291">
    <property type="entry name" value="NAD(P)-bd_dom_sf"/>
</dbReference>
<keyword evidence="4" id="KW-0560">Oxidoreductase</keyword>
<dbReference type="GO" id="GO:0004764">
    <property type="term" value="F:shikimate 3-dehydrogenase (NADP+) activity"/>
    <property type="evidence" value="ECO:0007669"/>
    <property type="project" value="UniProtKB-EC"/>
</dbReference>
<accession>A0A6N7PVK6</accession>
<keyword evidence="5" id="KW-0028">Amino-acid biosynthesis</keyword>
<dbReference type="Gene3D" id="3.40.50.10860">
    <property type="entry name" value="Leucine Dehydrogenase, chain A, domain 1"/>
    <property type="match status" value="1"/>
</dbReference>
<feature type="domain" description="Quinate/shikimate 5-dehydrogenase/glutamyl-tRNA reductase" evidence="7">
    <location>
        <begin position="89"/>
        <end position="164"/>
    </location>
</feature>
<gene>
    <name evidence="10" type="ORF">GF068_29120</name>
</gene>
<feature type="domain" description="SDH C-terminal" evidence="9">
    <location>
        <begin position="233"/>
        <end position="261"/>
    </location>
</feature>
<comment type="catalytic activity">
    <reaction evidence="6">
        <text>shikimate + NADP(+) = 3-dehydroshikimate + NADPH + H(+)</text>
        <dbReference type="Rhea" id="RHEA:17737"/>
        <dbReference type="ChEBI" id="CHEBI:15378"/>
        <dbReference type="ChEBI" id="CHEBI:16630"/>
        <dbReference type="ChEBI" id="CHEBI:36208"/>
        <dbReference type="ChEBI" id="CHEBI:57783"/>
        <dbReference type="ChEBI" id="CHEBI:58349"/>
        <dbReference type="EC" id="1.1.1.25"/>
    </reaction>
</comment>
<proteinExistence type="predicted"/>
<dbReference type="GO" id="GO:0009073">
    <property type="term" value="P:aromatic amino acid family biosynthetic process"/>
    <property type="evidence" value="ECO:0007669"/>
    <property type="project" value="UniProtKB-KW"/>
</dbReference>
<evidence type="ECO:0000256" key="4">
    <source>
        <dbReference type="ARBA" id="ARBA00023002"/>
    </source>
</evidence>
<organism evidence="10 11">
    <name type="scientific">Polyangium spumosum</name>
    <dbReference type="NCBI Taxonomy" id="889282"/>
    <lineage>
        <taxon>Bacteria</taxon>
        <taxon>Pseudomonadati</taxon>
        <taxon>Myxococcota</taxon>
        <taxon>Polyangia</taxon>
        <taxon>Polyangiales</taxon>
        <taxon>Polyangiaceae</taxon>
        <taxon>Polyangium</taxon>
    </lineage>
</organism>
<dbReference type="InterPro" id="IPR046346">
    <property type="entry name" value="Aminoacid_DH-like_N_sf"/>
</dbReference>
<evidence type="ECO:0000259" key="9">
    <source>
        <dbReference type="Pfam" id="PF18317"/>
    </source>
</evidence>
<dbReference type="Pfam" id="PF18317">
    <property type="entry name" value="SDH_C"/>
    <property type="match status" value="1"/>
</dbReference>
<dbReference type="InterPro" id="IPR022893">
    <property type="entry name" value="Shikimate_DH_fam"/>
</dbReference>
<evidence type="ECO:0000259" key="8">
    <source>
        <dbReference type="Pfam" id="PF08501"/>
    </source>
</evidence>
<dbReference type="EC" id="1.1.1.25" evidence="2"/>
<dbReference type="PANTHER" id="PTHR21089:SF1">
    <property type="entry name" value="BIFUNCTIONAL 3-DEHYDROQUINATE DEHYDRATASE_SHIKIMATE DEHYDROGENASE, CHLOROPLASTIC"/>
    <property type="match status" value="1"/>
</dbReference>
<keyword evidence="5" id="KW-0057">Aromatic amino acid biosynthesis</keyword>
<dbReference type="InterPro" id="IPR006151">
    <property type="entry name" value="Shikm_DH/Glu-tRNA_Rdtase"/>
</dbReference>
<comment type="pathway">
    <text evidence="1">Metabolic intermediate biosynthesis; chorismate biosynthesis; chorismate from D-erythrose 4-phosphate and phosphoenolpyruvate: step 4/7.</text>
</comment>
<evidence type="ECO:0000313" key="10">
    <source>
        <dbReference type="EMBL" id="MRG95949.1"/>
    </source>
</evidence>
<comment type="caution">
    <text evidence="10">The sequence shown here is derived from an EMBL/GenBank/DDBJ whole genome shotgun (WGS) entry which is preliminary data.</text>
</comment>
<dbReference type="EMBL" id="WJIE01000009">
    <property type="protein sequence ID" value="MRG95949.1"/>
    <property type="molecule type" value="Genomic_DNA"/>
</dbReference>
<name>A0A6N7PVK6_9BACT</name>
<keyword evidence="3" id="KW-0521">NADP</keyword>
<dbReference type="UniPathway" id="UPA00053">
    <property type="reaction ID" value="UER00087"/>
</dbReference>
<evidence type="ECO:0000256" key="6">
    <source>
        <dbReference type="ARBA" id="ARBA00049442"/>
    </source>
</evidence>
<evidence type="ECO:0000259" key="7">
    <source>
        <dbReference type="Pfam" id="PF01488"/>
    </source>
</evidence>
<dbReference type="InterPro" id="IPR013708">
    <property type="entry name" value="Shikimate_DH-bd_N"/>
</dbReference>
<dbReference type="AlphaFoldDB" id="A0A6N7PVK6"/>
<evidence type="ECO:0000256" key="3">
    <source>
        <dbReference type="ARBA" id="ARBA00022857"/>
    </source>
</evidence>